<comment type="caution">
    <text evidence="12">The sequence shown here is derived from an EMBL/GenBank/DDBJ whole genome shotgun (WGS) entry which is preliminary data.</text>
</comment>
<dbReference type="EMBL" id="JBANRG010000054">
    <property type="protein sequence ID" value="KAK7443486.1"/>
    <property type="molecule type" value="Genomic_DNA"/>
</dbReference>
<keyword evidence="5" id="KW-0560">Oxidoreductase</keyword>
<evidence type="ECO:0000256" key="8">
    <source>
        <dbReference type="ARBA" id="ARBA00023101"/>
    </source>
</evidence>
<evidence type="ECO:0000256" key="6">
    <source>
        <dbReference type="ARBA" id="ARBA00023008"/>
    </source>
</evidence>
<keyword evidence="4" id="KW-0479">Metal-binding</keyword>
<name>A0ABR1IWX6_9AGAR</name>
<evidence type="ECO:0000256" key="7">
    <source>
        <dbReference type="ARBA" id="ARBA00023033"/>
    </source>
</evidence>
<proteinExistence type="inferred from homology"/>
<evidence type="ECO:0000256" key="4">
    <source>
        <dbReference type="ARBA" id="ARBA00022723"/>
    </source>
</evidence>
<evidence type="ECO:0000313" key="12">
    <source>
        <dbReference type="EMBL" id="KAK7443486.1"/>
    </source>
</evidence>
<dbReference type="EC" id="1.14.18.1" evidence="3"/>
<dbReference type="InterPro" id="IPR002227">
    <property type="entry name" value="Tyrosinase_Cu-bd"/>
</dbReference>
<organism evidence="12 13">
    <name type="scientific">Marasmiellus scandens</name>
    <dbReference type="NCBI Taxonomy" id="2682957"/>
    <lineage>
        <taxon>Eukaryota</taxon>
        <taxon>Fungi</taxon>
        <taxon>Dikarya</taxon>
        <taxon>Basidiomycota</taxon>
        <taxon>Agaricomycotina</taxon>
        <taxon>Agaricomycetes</taxon>
        <taxon>Agaricomycetidae</taxon>
        <taxon>Agaricales</taxon>
        <taxon>Marasmiineae</taxon>
        <taxon>Omphalotaceae</taxon>
        <taxon>Marasmiellus</taxon>
    </lineage>
</organism>
<dbReference type="InterPro" id="IPR050316">
    <property type="entry name" value="Tyrosinase/Hemocyanin"/>
</dbReference>
<dbReference type="InterPro" id="IPR008922">
    <property type="entry name" value="Di-copper_centre_dom_sf"/>
</dbReference>
<reference evidence="12 13" key="1">
    <citation type="submission" date="2024-01" db="EMBL/GenBank/DDBJ databases">
        <title>A draft genome for the cacao thread blight pathogen Marasmiellus scandens.</title>
        <authorList>
            <person name="Baruah I.K."/>
            <person name="Leung J."/>
            <person name="Bukari Y."/>
            <person name="Amoako-Attah I."/>
            <person name="Meinhardt L.W."/>
            <person name="Bailey B.A."/>
            <person name="Cohen S.P."/>
        </authorList>
    </citation>
    <scope>NUCLEOTIDE SEQUENCE [LARGE SCALE GENOMIC DNA]</scope>
    <source>
        <strain evidence="12 13">GH-19</strain>
    </source>
</reference>
<keyword evidence="8" id="KW-0470">Melanin biosynthesis</keyword>
<dbReference type="Pfam" id="PF00264">
    <property type="entry name" value="Tyrosinase"/>
    <property type="match status" value="1"/>
</dbReference>
<dbReference type="Pfam" id="PF18132">
    <property type="entry name" value="Tyrosinase_C"/>
    <property type="match status" value="1"/>
</dbReference>
<dbReference type="Gene3D" id="1.10.1280.10">
    <property type="entry name" value="Di-copper center containing domain from catechol oxidase"/>
    <property type="match status" value="1"/>
</dbReference>
<evidence type="ECO:0000256" key="10">
    <source>
        <dbReference type="ARBA" id="ARBA00048881"/>
    </source>
</evidence>
<comment type="catalytic activity">
    <reaction evidence="10">
        <text>L-tyrosine + O2 = L-dopaquinone + H2O</text>
        <dbReference type="Rhea" id="RHEA:18117"/>
        <dbReference type="ChEBI" id="CHEBI:15377"/>
        <dbReference type="ChEBI" id="CHEBI:15379"/>
        <dbReference type="ChEBI" id="CHEBI:57924"/>
        <dbReference type="ChEBI" id="CHEBI:58315"/>
        <dbReference type="EC" id="1.14.18.1"/>
    </reaction>
</comment>
<gene>
    <name evidence="12" type="ORF">VKT23_015660</name>
</gene>
<evidence type="ECO:0000256" key="9">
    <source>
        <dbReference type="ARBA" id="ARBA00048233"/>
    </source>
</evidence>
<dbReference type="Proteomes" id="UP001498398">
    <property type="component" value="Unassembled WGS sequence"/>
</dbReference>
<dbReference type="SUPFAM" id="SSF48056">
    <property type="entry name" value="Di-copper centre-containing domain"/>
    <property type="match status" value="1"/>
</dbReference>
<comment type="catalytic activity">
    <reaction evidence="9">
        <text>2 L-dopa + O2 = 2 L-dopaquinone + 2 H2O</text>
        <dbReference type="Rhea" id="RHEA:34287"/>
        <dbReference type="ChEBI" id="CHEBI:15377"/>
        <dbReference type="ChEBI" id="CHEBI:15379"/>
        <dbReference type="ChEBI" id="CHEBI:57504"/>
        <dbReference type="ChEBI" id="CHEBI:57924"/>
        <dbReference type="EC" id="1.14.18.1"/>
    </reaction>
</comment>
<dbReference type="PROSITE" id="PS00498">
    <property type="entry name" value="TYROSINASE_2"/>
    <property type="match status" value="1"/>
</dbReference>
<dbReference type="InterPro" id="IPR041640">
    <property type="entry name" value="Tyrosinase_C"/>
</dbReference>
<feature type="domain" description="Tyrosinase copper-binding" evidence="11">
    <location>
        <begin position="275"/>
        <end position="286"/>
    </location>
</feature>
<dbReference type="PANTHER" id="PTHR11474">
    <property type="entry name" value="TYROSINASE FAMILY MEMBER"/>
    <property type="match status" value="1"/>
</dbReference>
<protein>
    <recommendedName>
        <fullName evidence="3">tyrosinase</fullName>
        <ecNumber evidence="3">1.14.18.1</ecNumber>
    </recommendedName>
</protein>
<evidence type="ECO:0000259" key="11">
    <source>
        <dbReference type="PROSITE" id="PS00498"/>
    </source>
</evidence>
<keyword evidence="7" id="KW-0503">Monooxygenase</keyword>
<evidence type="ECO:0000256" key="5">
    <source>
        <dbReference type="ARBA" id="ARBA00023002"/>
    </source>
</evidence>
<comment type="similarity">
    <text evidence="2">Belongs to the tyrosinase family.</text>
</comment>
<comment type="cofactor">
    <cofactor evidence="1">
        <name>Cu(2+)</name>
        <dbReference type="ChEBI" id="CHEBI:29036"/>
    </cofactor>
</comment>
<evidence type="ECO:0000313" key="13">
    <source>
        <dbReference type="Proteomes" id="UP001498398"/>
    </source>
</evidence>
<accession>A0ABR1IWX6</accession>
<evidence type="ECO:0000256" key="2">
    <source>
        <dbReference type="ARBA" id="ARBA00009928"/>
    </source>
</evidence>
<dbReference type="PANTHER" id="PTHR11474:SF76">
    <property type="entry name" value="SHKT DOMAIN-CONTAINING PROTEIN"/>
    <property type="match status" value="1"/>
</dbReference>
<keyword evidence="13" id="KW-1185">Reference proteome</keyword>
<evidence type="ECO:0000256" key="3">
    <source>
        <dbReference type="ARBA" id="ARBA00011906"/>
    </source>
</evidence>
<keyword evidence="6" id="KW-0186">Copper</keyword>
<sequence length="640" mass="71317">MPASNILVTGAFSADRSHPPSRLEINTFVKHEKVFSLYVQALYQLYEVAQADTLSYFQISGIHGKPFIDWSGSESYGEGYCAHNTPLFATWHRPYLAVFEQEIQKHALQIASRYSADSALWLRTAEDLRQPYWDWASNITLPAEVISMPELLITAPEGKKLVQNPFLHYQFRDKIEQVFKDAPYIGWKQTIRHPNSREGDAEGSLDKLADALSSIQAQVTLDTLRLFSMSDFHAFCTKNGTSGGSTNSLESIHDMIHNAVGGMGHMSDTTVAAFDPIFWMHHAQIDRLLSLWSCIHSKWVPDSIGKEDLRPFWKTPSTYWKSEEISNSGINFNYTYPELIRVDLGLDLESRSDTIASTVCQLYGEPSASKLTPQPDTDGCSDDSATLKEISFCDEEAGIDTGFPSKRSSSNLAAVSLHWLKLLVQTLGRLLFQTNARIGSPGLNKTPSACCPKAPQITTEWSVRISCNQNELGQSFSVVVFFTAGERGSATSNLNRAQTISVHLEQPSSDPVLDTSRSRYYGKIKAGSFDVFVNSSAHQCGTCKKQANTPVQGFVHLHSSLSDVWTTLVAKYNSNSTHEDEILRFLKDHLSYSVRKIDGSWTTLESLEIVLIATPLASGRHVPVAGQPRIYRDVEIRLSQ</sequence>
<dbReference type="PRINTS" id="PR00092">
    <property type="entry name" value="TYROSINASE"/>
</dbReference>
<evidence type="ECO:0000256" key="1">
    <source>
        <dbReference type="ARBA" id="ARBA00001973"/>
    </source>
</evidence>